<reference evidence="2" key="2">
    <citation type="submission" date="2015-01" db="EMBL/GenBank/DDBJ databases">
        <title>Evolutionary Origins and Diversification of the Mycorrhizal Mutualists.</title>
        <authorList>
            <consortium name="DOE Joint Genome Institute"/>
            <consortium name="Mycorrhizal Genomics Consortium"/>
            <person name="Kohler A."/>
            <person name="Kuo A."/>
            <person name="Nagy L.G."/>
            <person name="Floudas D."/>
            <person name="Copeland A."/>
            <person name="Barry K.W."/>
            <person name="Cichocki N."/>
            <person name="Veneault-Fourrey C."/>
            <person name="LaButti K."/>
            <person name="Lindquist E.A."/>
            <person name="Lipzen A."/>
            <person name="Lundell T."/>
            <person name="Morin E."/>
            <person name="Murat C."/>
            <person name="Riley R."/>
            <person name="Ohm R."/>
            <person name="Sun H."/>
            <person name="Tunlid A."/>
            <person name="Henrissat B."/>
            <person name="Grigoriev I.V."/>
            <person name="Hibbett D.S."/>
            <person name="Martin F."/>
        </authorList>
    </citation>
    <scope>NUCLEOTIDE SEQUENCE [LARGE SCALE GENOMIC DNA]</scope>
    <source>
        <strain evidence="2">441</strain>
    </source>
</reference>
<reference evidence="1 2" key="1">
    <citation type="submission" date="2014-04" db="EMBL/GenBank/DDBJ databases">
        <authorList>
            <consortium name="DOE Joint Genome Institute"/>
            <person name="Kuo A."/>
            <person name="Kohler A."/>
            <person name="Costa M.D."/>
            <person name="Nagy L.G."/>
            <person name="Floudas D."/>
            <person name="Copeland A."/>
            <person name="Barry K.W."/>
            <person name="Cichocki N."/>
            <person name="Veneault-Fourrey C."/>
            <person name="LaButti K."/>
            <person name="Lindquist E.A."/>
            <person name="Lipzen A."/>
            <person name="Lundell T."/>
            <person name="Morin E."/>
            <person name="Murat C."/>
            <person name="Sun H."/>
            <person name="Tunlid A."/>
            <person name="Henrissat B."/>
            <person name="Grigoriev I.V."/>
            <person name="Hibbett D.S."/>
            <person name="Martin F."/>
            <person name="Nordberg H.P."/>
            <person name="Cantor M.N."/>
            <person name="Hua S.X."/>
        </authorList>
    </citation>
    <scope>NUCLEOTIDE SEQUENCE [LARGE SCALE GENOMIC DNA]</scope>
    <source>
        <strain evidence="1 2">441</strain>
    </source>
</reference>
<gene>
    <name evidence="1" type="ORF">PISMIDRAFT_452755</name>
</gene>
<protein>
    <submittedName>
        <fullName evidence="1">Uncharacterized protein</fullName>
    </submittedName>
</protein>
<dbReference type="EMBL" id="KN834087">
    <property type="protein sequence ID" value="KIK12402.1"/>
    <property type="molecule type" value="Genomic_DNA"/>
</dbReference>
<keyword evidence="2" id="KW-1185">Reference proteome</keyword>
<name>A0A0C9YPV7_9AGAM</name>
<dbReference type="HOGENOM" id="CLU_1611446_0_0_1"/>
<dbReference type="Proteomes" id="UP000054018">
    <property type="component" value="Unassembled WGS sequence"/>
</dbReference>
<accession>A0A0C9YPV7</accession>
<sequence length="165" mass="19240">MIRSVKVVKWRGGVLRHVHETGVRRTSWGTAPRSTHEFIATWSANPVRSVRGWWPQSESRIMGHRMHTLRFHASHVRAEYQGVYQRPSVIPDMIKDTEFVNRGLAWYNDSDDQVPTRQPVAAAADWSCTHSFLQVADYLKGLLRPSYKWYVHAIYITTKYRCVQT</sequence>
<evidence type="ECO:0000313" key="1">
    <source>
        <dbReference type="EMBL" id="KIK12402.1"/>
    </source>
</evidence>
<dbReference type="AlphaFoldDB" id="A0A0C9YPV7"/>
<evidence type="ECO:0000313" key="2">
    <source>
        <dbReference type="Proteomes" id="UP000054018"/>
    </source>
</evidence>
<proteinExistence type="predicted"/>
<organism evidence="1 2">
    <name type="scientific">Pisolithus microcarpus 441</name>
    <dbReference type="NCBI Taxonomy" id="765257"/>
    <lineage>
        <taxon>Eukaryota</taxon>
        <taxon>Fungi</taxon>
        <taxon>Dikarya</taxon>
        <taxon>Basidiomycota</taxon>
        <taxon>Agaricomycotina</taxon>
        <taxon>Agaricomycetes</taxon>
        <taxon>Agaricomycetidae</taxon>
        <taxon>Boletales</taxon>
        <taxon>Sclerodermatineae</taxon>
        <taxon>Pisolithaceae</taxon>
        <taxon>Pisolithus</taxon>
    </lineage>
</organism>